<evidence type="ECO:0000313" key="8">
    <source>
        <dbReference type="EMBL" id="RNA31081.1"/>
    </source>
</evidence>
<dbReference type="STRING" id="10195.A0A3M7S5P9"/>
<dbReference type="GO" id="GO:0016874">
    <property type="term" value="F:ligase activity"/>
    <property type="evidence" value="ECO:0007669"/>
    <property type="project" value="UniProtKB-KW"/>
</dbReference>
<accession>A0A3M7S5P9</accession>
<dbReference type="PROSITE" id="PS51981">
    <property type="entry name" value="ZF_RZ"/>
    <property type="match status" value="1"/>
</dbReference>
<dbReference type="PANTHER" id="PTHR22605:SF16">
    <property type="entry name" value="E3 UBIQUITIN-PROTEIN LIGASE RNF213"/>
    <property type="match status" value="1"/>
</dbReference>
<dbReference type="InterPro" id="IPR003593">
    <property type="entry name" value="AAA+_ATPase"/>
</dbReference>
<dbReference type="InterPro" id="IPR046439">
    <property type="entry name" value="ZF_RZ_dom"/>
</dbReference>
<keyword evidence="2" id="KW-0963">Cytoplasm</keyword>
<comment type="subcellular location">
    <subcellularLocation>
        <location evidence="1">Cytoplasm</location>
    </subcellularLocation>
</comment>
<keyword evidence="9" id="KW-1185">Reference proteome</keyword>
<dbReference type="GO" id="GO:0016887">
    <property type="term" value="F:ATP hydrolysis activity"/>
    <property type="evidence" value="ECO:0007669"/>
    <property type="project" value="InterPro"/>
</dbReference>
<dbReference type="PANTHER" id="PTHR22605">
    <property type="entry name" value="RZ-TYPE DOMAIN-CONTAINING PROTEIN"/>
    <property type="match status" value="1"/>
</dbReference>
<gene>
    <name evidence="8" type="ORF">BpHYR1_031388</name>
</gene>
<dbReference type="CDD" id="cd00009">
    <property type="entry name" value="AAA"/>
    <property type="match status" value="1"/>
</dbReference>
<sequence>MSAEQPLPSKDEVLYCNSKTTSEEIELFWLRVLSIYQADEKEQKIYSLINVQDLLYDQAVKAQASFEKLMANYSTNNKFLLCIICSAEREDKSVFVTAFNRYRKNFNLPNDINKNLNIYLRKQFKQKKEPFFEDKYGKELLSVQVITSDRAGVGKSLYVQRQIENSKSKTNRILKEKCVSIKKQTLPFESVFEIFKNFEKEQCRNKFAKIYHIDIAYEVWYEVDYFLFNLLCLGVIVNSNGKIFRRSPTDLYLIEIMSPKFKPKDSQDDDQMKPLHSILKILPSLKCISPVQVFDFMSKNAQLPEDLCPILFDQTILNSELIQRPCQYLYALDHNQNINVMSYNPNDSMDAKTCLELMLKHLECETASWFEIIHFAKFLNTQLMDCERSYYCDPSLTGEDLPEFKAFVVKFMVQMSHDFALPSLEISDRSALQLVDSNQAEFQLNQLKMRRKWENDPHPYLFFNPDGQTFTFFGFYVDRRTGQIIDFQTKSPLFENRLSLSVDLIHGLYAQNKSILYENIAELPKEAKIQKLLSVMGINSDRVVDPDPSYELTMDNLLKILAIYMRLRADIPVIIMGETGCGKTRLCKYMCDLLKYFHQNVENMYLVKVHGGTVAEEIIRHVQKAEDLARKNWALGSGIFTILFFDEANSTEAIGTIKEIMCDSRVNGLPLDKNHGLKIIAACNPYKKHSDEIIQNFDKSGLGFYVDINETQEKLGDLPMRHLVYRVQPLPASMLPMIWDFGQLNDQVEYLYINQIVRKKLERLFSQNEMNLIVKVLCASQKFMREQNNECSFVSLRDVQRVLKIIQWFMTKAENIFRHLKPRVDRNSPELLRAESILTLNQIDETENDEDLLDTETPIENSERHELLLSSIILALNACYHVGLQSEESRKKYRIKISSCFDYHAIDQEYFLNEIDNCYEKFLSEIKLPDAIARNQALKENIFMILICIELKIPLFIIGKPGSSKSLAKTLISNKMQGSDRNSSPLLSTFKEAHLITFQCSPMSTSEMILNTFRYCARYQFERRNDLDRYTSVIVLDEIGLAEASASMPLKTLHPLLEDGVHFEEKEEQELCKKIPNGNLYEQNWNQIGFIGISNWVLDPAKMNRGIFVNRNNPSTSELKDTVVGICKNDKKVLEKLTQQRLIESLSSAYLNLCEKARNKIREFFGLRDFYALIKMIYWHTKESESNEIDWLFLERAIKRNFGGLVDLDPSGTFIKQFQDDKINLKITKNNLNVIDLVKEALLKRTTEDENRYLLLLSQNDNALDLINNFVLNELDNGTKHSKIKIIFGSSFPNDQKYSQICRKIHQIKLSMELGKTVILLNLENLYESLYDALNQFYYKFGDDTKFVDLGLGTARVKCLVHEEFRLIVVADKKSVYNPKKYPIPLVNRLEKHLLSIDSILNEKLRYIVNNIQQWTKEFTSISEKYGFGMRKTNSLNKLKPSDIFIGFTDETIASLVYKISREKFENILLDEESDEDWVQSSERVQEMVKIVLIQSSTSDGVIRLLPEKKFNNQRLDLDFVIDNYYKFQTHENFDSFFQKYLLQPLPRENFIQITTHSKLLSPKSITIANAKFRIESLLSFDSQQQFVQVLKEFFTANLKKARSDQDPNVLIVQCDCGHIYTDLVNCARFAIIDEYTKYVSDLTKDQLVQVPNDFFVVFIIQVPKIAGGCFNGFQTSKWFCYHIDDLQNNVCVDNILDYENKTLSQVFDESLPDIDEKSFKILINILHSVIFNACSRVTDNYSGKRPHKSEETKSRAIQRIEKLLSIFKDQNLHSKFFPILIKHLARLQTERETELSTPQVSRSWILNEVSKISNVIKYATLKNSCQNYIENRVAHLFSGIIALIDCNQNLDLLLQPEKEWSRDFWLQIFDDNEILNLKYVTNYNKANHREKNEFICFNHYSELKLKLPFSWIIKDYFDKLTQLKIKEIETSDGDAQIGDNEINVDHFKQQLQNAFEQSILKKKLDTFFDSVSQNEKIEFIMAYVNDFILLSSSEPFISVDHFRLVKNRLMQYCKKNYCRLQNDLNFLIGLHCSYEKLNLEIKLFSKFAKIDPKCIDLIAKSDNQDSNISFLAARILCNNFINISNEMKVDQWFEWFEKVQKTTALIEKMMDLSTEIKSEKFEEFDSLWQRTTLLKLYIENICIKEIDLYQRCFQFWKFFDTIVDFKKKETFEKFVKILDPIFKFGKNLTKKFSIKCSGCEYQESDALFTTPDCPRCLVCIDCINKTQLNKRCQNCTKEQIFDERISFKKVSGNDEYKQKISFLKINFNTFYMDVVKNLCFCRPNEKLPEDQCLLPKSNGENVSTTLDFNHTPSIKSSLFQLLLNFNENVMRKHLLEIFTKSENYLRENYNKKDLISLKLMYLNAIEDNLYSRSSLVKNEQNFDHDIQLAIRTLKDLLNQSYEIEDEVSRLKFVAKIRFCLTTCSKLVTNIDQSCEHHMQLIRLVKILINRNKSWFRLFLIKNIFRIHGRAETMKIANQEILRDFVPPDLVTDRNNRPKIYAIFGNKYKEIQKLIEDCLITEDYNKIKNRQENFDVLLNNNNLPIAKNQNSDLNIQFLLMHVFASSLKNQKGTILEPFIKLINNPEKYAQCYLPSIPHDDDFEAYQTFLNNGKENVAWFRCPNGHLYTIGECTQPMQDSICPTCKAQIGGTQHRLIPGNTKVENITEKKSQGYSLDPNDDKQSIRNMGQLNTILIRLLLDCCMFLTAFKNPAQTKRLVHSPNIDAQNLQDFFLNQIKQNIKKLSQCLQHSPEESLLLFHHFIHKIGTVAHPINGFDSKLTKKTDRNNFEQILCAFIKDRVFENKSVDNAIEELNTILKENASDSDRLFRIAYDLIDSPQDKSYLNNKQFWTFRRQITLDVMKQNFSVLPNQQKSKDFRFLSEFLERMDTLKAIKYLPSLLKMVDTFFKIFNRQIDRQTSLEIKLGDVLNDNPMFKMDQILKNQIKNGAINFLKAWKMVSAQIISKFDKKNFEKLIEILLNTDIDNFGDIPIAFFLPNSKNEGFLIYSLLFFLINVQNEFIQFYVGNILNKSVIENTVTIGLENVTKSDLISFSPEKDILRLVYIHSNYSLEESKNINLEFDFNKIQNSIERKLIVDKPLIDTRGILLIEFSDNTRNDLKRFENLERRVKQQELSFVIKEKICFFYKKPDQLNDIIRKLNIVIDFINSTGCPEDIKIIDYAIDTLKMTNIDGSNINKQISELDVSYLKSLWNLLNLRRAILLTEHRQEPFDALNDAFRHPIQKEQDNQENGIDDNDGNKNEELAKTIISNKYQKPENMLIILEFLYKYIIYRLIPNSESFEKSKNDETELLNGEIPIEHVFNELANDTDFSQDQVDFQIIDLNNIKLKNVNHLWKILVIIYLKNSNL</sequence>
<dbReference type="SMART" id="SM00382">
    <property type="entry name" value="AAA"/>
    <property type="match status" value="2"/>
</dbReference>
<organism evidence="8 9">
    <name type="scientific">Brachionus plicatilis</name>
    <name type="common">Marine rotifer</name>
    <name type="synonym">Brachionus muelleri</name>
    <dbReference type="NCBI Taxonomy" id="10195"/>
    <lineage>
        <taxon>Eukaryota</taxon>
        <taxon>Metazoa</taxon>
        <taxon>Spiralia</taxon>
        <taxon>Gnathifera</taxon>
        <taxon>Rotifera</taxon>
        <taxon>Eurotatoria</taxon>
        <taxon>Monogononta</taxon>
        <taxon>Pseudotrocha</taxon>
        <taxon>Ploima</taxon>
        <taxon>Brachionidae</taxon>
        <taxon>Brachionus</taxon>
    </lineage>
</organism>
<name>A0A3M7S5P9_BRAPC</name>
<proteinExistence type="predicted"/>
<evidence type="ECO:0000256" key="5">
    <source>
        <dbReference type="ARBA" id="ARBA00022833"/>
    </source>
</evidence>
<keyword evidence="3" id="KW-0479">Metal-binding</keyword>
<evidence type="ECO:0000256" key="6">
    <source>
        <dbReference type="ARBA" id="ARBA00022859"/>
    </source>
</evidence>
<evidence type="ECO:0000256" key="4">
    <source>
        <dbReference type="ARBA" id="ARBA00022771"/>
    </source>
</evidence>
<comment type="caution">
    <text evidence="8">The sequence shown here is derived from an EMBL/GenBank/DDBJ whole genome shotgun (WGS) entry which is preliminary data.</text>
</comment>
<dbReference type="Proteomes" id="UP000276133">
    <property type="component" value="Unassembled WGS sequence"/>
</dbReference>
<keyword evidence="6" id="KW-0391">Immunity</keyword>
<dbReference type="Pfam" id="PF20173">
    <property type="entry name" value="ZnF_RZ-type"/>
    <property type="match status" value="1"/>
</dbReference>
<dbReference type="GO" id="GO:0005737">
    <property type="term" value="C:cytoplasm"/>
    <property type="evidence" value="ECO:0007669"/>
    <property type="project" value="UniProtKB-SubCell"/>
</dbReference>
<evidence type="ECO:0000256" key="3">
    <source>
        <dbReference type="ARBA" id="ARBA00022723"/>
    </source>
</evidence>
<protein>
    <submittedName>
        <fullName evidence="8">E3 ubiquitin-ligase RNF213-like</fullName>
    </submittedName>
</protein>
<evidence type="ECO:0000256" key="2">
    <source>
        <dbReference type="ARBA" id="ARBA00022490"/>
    </source>
</evidence>
<dbReference type="Gene3D" id="3.40.50.300">
    <property type="entry name" value="P-loop containing nucleotide triphosphate hydrolases"/>
    <property type="match status" value="2"/>
</dbReference>
<dbReference type="GO" id="GO:0002376">
    <property type="term" value="P:immune system process"/>
    <property type="evidence" value="ECO:0007669"/>
    <property type="project" value="UniProtKB-KW"/>
</dbReference>
<reference evidence="8 9" key="1">
    <citation type="journal article" date="2018" name="Sci. Rep.">
        <title>Genomic signatures of local adaptation to the degree of environmental predictability in rotifers.</title>
        <authorList>
            <person name="Franch-Gras L."/>
            <person name="Hahn C."/>
            <person name="Garcia-Roger E.M."/>
            <person name="Carmona M.J."/>
            <person name="Serra M."/>
            <person name="Gomez A."/>
        </authorList>
    </citation>
    <scope>NUCLEOTIDE SEQUENCE [LARGE SCALE GENOMIC DNA]</scope>
    <source>
        <strain evidence="8">HYR1</strain>
    </source>
</reference>
<dbReference type="GO" id="GO:0008270">
    <property type="term" value="F:zinc ion binding"/>
    <property type="evidence" value="ECO:0007669"/>
    <property type="project" value="UniProtKB-KW"/>
</dbReference>
<dbReference type="GO" id="GO:0004842">
    <property type="term" value="F:ubiquitin-protein transferase activity"/>
    <property type="evidence" value="ECO:0007669"/>
    <property type="project" value="InterPro"/>
</dbReference>
<keyword evidence="5" id="KW-0862">Zinc</keyword>
<evidence type="ECO:0000256" key="1">
    <source>
        <dbReference type="ARBA" id="ARBA00004496"/>
    </source>
</evidence>
<dbReference type="InterPro" id="IPR031248">
    <property type="entry name" value="RNF213"/>
</dbReference>
<keyword evidence="4" id="KW-0863">Zinc-finger</keyword>
<evidence type="ECO:0000259" key="7">
    <source>
        <dbReference type="PROSITE" id="PS51981"/>
    </source>
</evidence>
<dbReference type="SUPFAM" id="SSF52540">
    <property type="entry name" value="P-loop containing nucleoside triphosphate hydrolases"/>
    <property type="match status" value="2"/>
</dbReference>
<dbReference type="OrthoDB" id="2423195at2759"/>
<evidence type="ECO:0000313" key="9">
    <source>
        <dbReference type="Proteomes" id="UP000276133"/>
    </source>
</evidence>
<feature type="domain" description="RZ-type" evidence="7">
    <location>
        <begin position="2596"/>
        <end position="2671"/>
    </location>
</feature>
<dbReference type="InterPro" id="IPR027417">
    <property type="entry name" value="P-loop_NTPase"/>
</dbReference>
<dbReference type="EMBL" id="REGN01001991">
    <property type="protein sequence ID" value="RNA31081.1"/>
    <property type="molecule type" value="Genomic_DNA"/>
</dbReference>
<keyword evidence="8" id="KW-0436">Ligase</keyword>